<dbReference type="EMBL" id="CAIY01000054">
    <property type="protein sequence ID" value="CCH67722.1"/>
    <property type="molecule type" value="Genomic_DNA"/>
</dbReference>
<proteinExistence type="predicted"/>
<accession>M1WZN1</accession>
<keyword evidence="2" id="KW-1185">Reference proteome</keyword>
<evidence type="ECO:0000313" key="1">
    <source>
        <dbReference type="EMBL" id="CCH67722.1"/>
    </source>
</evidence>
<sequence>MSGSILLRSYGIVERVSWQVQQQNIINSDPSINIDARV</sequence>
<protein>
    <submittedName>
        <fullName evidence="1">Uncharacterized protein</fullName>
    </submittedName>
</protein>
<comment type="caution">
    <text evidence="1">The sequence shown here is derived from an EMBL/GenBank/DDBJ whole genome shotgun (WGS) entry which is preliminary data.</text>
</comment>
<name>M1WZN1_9NOST</name>
<gene>
    <name evidence="1" type="ORF">RINTHH_15670</name>
</gene>
<dbReference type="AlphaFoldDB" id="M1WZN1"/>
<dbReference type="Proteomes" id="UP000053051">
    <property type="component" value="Unassembled WGS sequence"/>
</dbReference>
<evidence type="ECO:0000313" key="2">
    <source>
        <dbReference type="Proteomes" id="UP000053051"/>
    </source>
</evidence>
<organism evidence="1 2">
    <name type="scientific">Richelia intracellularis HH01</name>
    <dbReference type="NCBI Taxonomy" id="1165094"/>
    <lineage>
        <taxon>Bacteria</taxon>
        <taxon>Bacillati</taxon>
        <taxon>Cyanobacteriota</taxon>
        <taxon>Cyanophyceae</taxon>
        <taxon>Nostocales</taxon>
        <taxon>Nostocaceae</taxon>
        <taxon>Richelia</taxon>
    </lineage>
</organism>
<reference evidence="1 2" key="1">
    <citation type="submission" date="2012-05" db="EMBL/GenBank/DDBJ databases">
        <authorList>
            <person name="Hilton J."/>
        </authorList>
    </citation>
    <scope>NUCLEOTIDE SEQUENCE [LARGE SCALE GENOMIC DNA]</scope>
    <source>
        <strain evidence="1 2">HH01</strain>
    </source>
</reference>
<reference evidence="2" key="2">
    <citation type="submission" date="2016-01" db="EMBL/GenBank/DDBJ databases">
        <title>Diatom-associated endosymboitic cyanobacterium lacks core nitrogen metabolism enzymes.</title>
        <authorList>
            <person name="Hilton J.A."/>
            <person name="Foster R.A."/>
            <person name="Tripp H.J."/>
            <person name="Carter B.J."/>
            <person name="Zehr J.P."/>
            <person name="Villareal T.A."/>
        </authorList>
    </citation>
    <scope>NUCLEOTIDE SEQUENCE [LARGE SCALE GENOMIC DNA]</scope>
    <source>
        <strain evidence="2">HH01</strain>
    </source>
</reference>